<name>A0A7W7I3V4_9ACTN</name>
<dbReference type="GO" id="GO:0016740">
    <property type="term" value="F:transferase activity"/>
    <property type="evidence" value="ECO:0007669"/>
    <property type="project" value="UniProtKB-KW"/>
</dbReference>
<feature type="transmembrane region" description="Helical" evidence="1">
    <location>
        <begin position="32"/>
        <end position="51"/>
    </location>
</feature>
<dbReference type="AlphaFoldDB" id="A0A7W7I3V4"/>
<proteinExistence type="predicted"/>
<feature type="transmembrane region" description="Helical" evidence="1">
    <location>
        <begin position="63"/>
        <end position="88"/>
    </location>
</feature>
<evidence type="ECO:0000256" key="1">
    <source>
        <dbReference type="SAM" id="Phobius"/>
    </source>
</evidence>
<sequence length="244" mass="23650">MQATPPAGEQDAEVSSGVPEQGVGIGAGTKPVVVTVCLLGVLVTGLCLAAAGRLDRSGTAQVLAVGAVVAALVAVLVAVGGQLAALLGTASSVRRAGRRGVVAVLSAGLLSLLAVLMAGAAALVVVRPGEASVASEPMIVAQRAVAGPDSAITAKITFPGMKAGEVLEAKIESVSEESDSRYVLARAAVLVGVDGPATVGLTATTGGVDEVVVEASGPKARCTVRLPSAGTSEGPAAPVSCTTV</sequence>
<organism evidence="2 3">
    <name type="scientific">Actinoplanes digitatis</name>
    <dbReference type="NCBI Taxonomy" id="1868"/>
    <lineage>
        <taxon>Bacteria</taxon>
        <taxon>Bacillati</taxon>
        <taxon>Actinomycetota</taxon>
        <taxon>Actinomycetes</taxon>
        <taxon>Micromonosporales</taxon>
        <taxon>Micromonosporaceae</taxon>
        <taxon>Actinoplanes</taxon>
    </lineage>
</organism>
<keyword evidence="1" id="KW-0812">Transmembrane</keyword>
<keyword evidence="1" id="KW-1133">Transmembrane helix</keyword>
<dbReference type="RefSeq" id="WP_184996919.1">
    <property type="nucleotide sequence ID" value="NZ_BOMK01000021.1"/>
</dbReference>
<feature type="transmembrane region" description="Helical" evidence="1">
    <location>
        <begin position="100"/>
        <end position="126"/>
    </location>
</feature>
<comment type="caution">
    <text evidence="2">The sequence shown here is derived from an EMBL/GenBank/DDBJ whole genome shotgun (WGS) entry which is preliminary data.</text>
</comment>
<dbReference type="EMBL" id="JACHNH010000001">
    <property type="protein sequence ID" value="MBB4765926.1"/>
    <property type="molecule type" value="Genomic_DNA"/>
</dbReference>
<dbReference type="Proteomes" id="UP000578112">
    <property type="component" value="Unassembled WGS sequence"/>
</dbReference>
<keyword evidence="1" id="KW-0472">Membrane</keyword>
<accession>A0A7W7I3V4</accession>
<protein>
    <submittedName>
        <fullName evidence="2">4-amino-4-deoxy-L-arabinose transferase-like glycosyltransferase</fullName>
    </submittedName>
</protein>
<gene>
    <name evidence="2" type="ORF">BJ971_006482</name>
</gene>
<evidence type="ECO:0000313" key="3">
    <source>
        <dbReference type="Proteomes" id="UP000578112"/>
    </source>
</evidence>
<keyword evidence="2" id="KW-0808">Transferase</keyword>
<reference evidence="2 3" key="1">
    <citation type="submission" date="2020-08" db="EMBL/GenBank/DDBJ databases">
        <title>Sequencing the genomes of 1000 actinobacteria strains.</title>
        <authorList>
            <person name="Klenk H.-P."/>
        </authorList>
    </citation>
    <scope>NUCLEOTIDE SEQUENCE [LARGE SCALE GENOMIC DNA]</scope>
    <source>
        <strain evidence="2 3">DSM 43149</strain>
    </source>
</reference>
<keyword evidence="3" id="KW-1185">Reference proteome</keyword>
<evidence type="ECO:0000313" key="2">
    <source>
        <dbReference type="EMBL" id="MBB4765926.1"/>
    </source>
</evidence>